<dbReference type="InterPro" id="IPR024078">
    <property type="entry name" value="LmbE-like_dom_sf"/>
</dbReference>
<protein>
    <submittedName>
        <fullName evidence="1">Unannotated protein</fullName>
    </submittedName>
</protein>
<sequence length="223" mass="25024">MNLLAIGAHIGDAELMAGPLLVEAISKGDNATILSLTPGELGNPNISATKYRTQKISENRTFCDAINAKSIIFDDLRDGFLLSTEENALRIARLIREERPEEVFTHWSGSFHPDHRNAHLLVKHAVFLASLPLEDENHPPFLSKLMFSENWEDMAGFEASEFRSISDSSYDCWRQAIESHEFAHGQTSGFRYIDYYSALMTTRGCLSNTFRAVGLMRDPSTPL</sequence>
<evidence type="ECO:0000313" key="1">
    <source>
        <dbReference type="EMBL" id="CAB4830289.1"/>
    </source>
</evidence>
<dbReference type="EMBL" id="CAFABF010000049">
    <property type="protein sequence ID" value="CAB4830289.1"/>
    <property type="molecule type" value="Genomic_DNA"/>
</dbReference>
<dbReference type="Gene3D" id="3.40.50.10320">
    <property type="entry name" value="LmbE-like"/>
    <property type="match status" value="1"/>
</dbReference>
<organism evidence="1">
    <name type="scientific">freshwater metagenome</name>
    <dbReference type="NCBI Taxonomy" id="449393"/>
    <lineage>
        <taxon>unclassified sequences</taxon>
        <taxon>metagenomes</taxon>
        <taxon>ecological metagenomes</taxon>
    </lineage>
</organism>
<dbReference type="Pfam" id="PF02585">
    <property type="entry name" value="PIG-L"/>
    <property type="match status" value="1"/>
</dbReference>
<gene>
    <name evidence="1" type="ORF">UFOPK3167_00940</name>
</gene>
<accession>A0A6J7ADF1</accession>
<proteinExistence type="predicted"/>
<dbReference type="SUPFAM" id="SSF102588">
    <property type="entry name" value="LmbE-like"/>
    <property type="match status" value="1"/>
</dbReference>
<dbReference type="InterPro" id="IPR003737">
    <property type="entry name" value="GlcNAc_PI_deacetylase-related"/>
</dbReference>
<reference evidence="1" key="1">
    <citation type="submission" date="2020-05" db="EMBL/GenBank/DDBJ databases">
        <authorList>
            <person name="Chiriac C."/>
            <person name="Salcher M."/>
            <person name="Ghai R."/>
            <person name="Kavagutti S V."/>
        </authorList>
    </citation>
    <scope>NUCLEOTIDE SEQUENCE</scope>
</reference>
<dbReference type="AlphaFoldDB" id="A0A6J7ADF1"/>
<name>A0A6J7ADF1_9ZZZZ</name>